<dbReference type="EMBL" id="CAJOBI010138929">
    <property type="protein sequence ID" value="CAF4758651.1"/>
    <property type="molecule type" value="Genomic_DNA"/>
</dbReference>
<protein>
    <submittedName>
        <fullName evidence="2">Uncharacterized protein</fullName>
    </submittedName>
</protein>
<dbReference type="EMBL" id="CAJOBJ010113533">
    <property type="protein sequence ID" value="CAF4642950.1"/>
    <property type="molecule type" value="Genomic_DNA"/>
</dbReference>
<feature type="non-terminal residue" evidence="2">
    <location>
        <position position="30"/>
    </location>
</feature>
<dbReference type="Proteomes" id="UP000676336">
    <property type="component" value="Unassembled WGS sequence"/>
</dbReference>
<dbReference type="AlphaFoldDB" id="A0A8S3ASN7"/>
<reference evidence="2" key="1">
    <citation type="submission" date="2021-02" db="EMBL/GenBank/DDBJ databases">
        <authorList>
            <person name="Nowell W R."/>
        </authorList>
    </citation>
    <scope>NUCLEOTIDE SEQUENCE</scope>
</reference>
<evidence type="ECO:0000313" key="2">
    <source>
        <dbReference type="EMBL" id="CAF4758651.1"/>
    </source>
</evidence>
<sequence length="30" mass="3568">MGWPDHYTSHTFVNIYLIGIERYLEPSLSK</sequence>
<evidence type="ECO:0000313" key="1">
    <source>
        <dbReference type="EMBL" id="CAF4642950.1"/>
    </source>
</evidence>
<comment type="caution">
    <text evidence="2">The sequence shown here is derived from an EMBL/GenBank/DDBJ whole genome shotgun (WGS) entry which is preliminary data.</text>
</comment>
<proteinExistence type="predicted"/>
<dbReference type="Proteomes" id="UP000681720">
    <property type="component" value="Unassembled WGS sequence"/>
</dbReference>
<evidence type="ECO:0000313" key="3">
    <source>
        <dbReference type="Proteomes" id="UP000676336"/>
    </source>
</evidence>
<name>A0A8S3ASN7_9BILA</name>
<gene>
    <name evidence="1" type="ORF">GIL414_LOCUS40711</name>
    <name evidence="2" type="ORF">SMN809_LOCUS45450</name>
</gene>
<organism evidence="2 3">
    <name type="scientific">Rotaria magnacalcarata</name>
    <dbReference type="NCBI Taxonomy" id="392030"/>
    <lineage>
        <taxon>Eukaryota</taxon>
        <taxon>Metazoa</taxon>
        <taxon>Spiralia</taxon>
        <taxon>Gnathifera</taxon>
        <taxon>Rotifera</taxon>
        <taxon>Eurotatoria</taxon>
        <taxon>Bdelloidea</taxon>
        <taxon>Philodinida</taxon>
        <taxon>Philodinidae</taxon>
        <taxon>Rotaria</taxon>
    </lineage>
</organism>
<accession>A0A8S3ASN7</accession>